<sequence>MDEKKLEYDVFIEYIREHILEYFPEGYANAEVTIKDVLKNNDNRRKGLFINVDKNISPIIYLDDLYESYKNNESLEMGNICRIIYDTYKSQEPDFIVPDVKNFDAVKDKIVFKLINTENNKEFLKDVPSIQHLDMSAVFQIQLSPEASIKVTDNIFNMWNISKDELGKIALENTKRIKQPKLVDMNSMLNEILGFVAFEKSSNPEVNLDSIAEADLKEFFDDNIMNNMTIPLFVLISEDKVNGATCMLFEDDMKKIANALDKNFYIIPSSIHELIIIPDSELLDPMEIKPMISEVNSTCVELTDKLSDNLYKFDKEEMKLKIVKTEEAPKLDQKLEEDIRRNVSNPNQGKSR</sequence>
<name>A0A1T4W8X1_9FIRM</name>
<dbReference type="Proteomes" id="UP000190814">
    <property type="component" value="Unassembled WGS sequence"/>
</dbReference>
<proteinExistence type="predicted"/>
<protein>
    <submittedName>
        <fullName evidence="2">Uncharacterized protein</fullName>
    </submittedName>
</protein>
<evidence type="ECO:0000256" key="1">
    <source>
        <dbReference type="SAM" id="MobiDB-lite"/>
    </source>
</evidence>
<dbReference type="RefSeq" id="WP_078767251.1">
    <property type="nucleotide sequence ID" value="NZ_FUXZ01000034.1"/>
</dbReference>
<feature type="region of interest" description="Disordered" evidence="1">
    <location>
        <begin position="333"/>
        <end position="352"/>
    </location>
</feature>
<reference evidence="2 3" key="1">
    <citation type="submission" date="2017-02" db="EMBL/GenBank/DDBJ databases">
        <authorList>
            <person name="Peterson S.W."/>
        </authorList>
    </citation>
    <scope>NUCLEOTIDE SEQUENCE [LARGE SCALE GENOMIC DNA]</scope>
    <source>
        <strain evidence="2 3">ATCC 35992</strain>
    </source>
</reference>
<dbReference type="Pfam" id="PF18941">
    <property type="entry name" value="DUF5688"/>
    <property type="match status" value="1"/>
</dbReference>
<organism evidence="2 3">
    <name type="scientific">Eubacterium uniforme</name>
    <dbReference type="NCBI Taxonomy" id="39495"/>
    <lineage>
        <taxon>Bacteria</taxon>
        <taxon>Bacillati</taxon>
        <taxon>Bacillota</taxon>
        <taxon>Clostridia</taxon>
        <taxon>Eubacteriales</taxon>
        <taxon>Eubacteriaceae</taxon>
        <taxon>Eubacterium</taxon>
    </lineage>
</organism>
<dbReference type="EMBL" id="FUXZ01000034">
    <property type="protein sequence ID" value="SKA73445.1"/>
    <property type="molecule type" value="Genomic_DNA"/>
</dbReference>
<evidence type="ECO:0000313" key="3">
    <source>
        <dbReference type="Proteomes" id="UP000190814"/>
    </source>
</evidence>
<gene>
    <name evidence="2" type="ORF">SAMN02745111_02461</name>
</gene>
<evidence type="ECO:0000313" key="2">
    <source>
        <dbReference type="EMBL" id="SKA73445.1"/>
    </source>
</evidence>
<keyword evidence="3" id="KW-1185">Reference proteome</keyword>
<feature type="compositionally biased region" description="Polar residues" evidence="1">
    <location>
        <begin position="342"/>
        <end position="352"/>
    </location>
</feature>
<accession>A0A1T4W8X1</accession>
<dbReference type="InterPro" id="IPR043743">
    <property type="entry name" value="DUF5688"/>
</dbReference>
<dbReference type="AlphaFoldDB" id="A0A1T4W8X1"/>
<dbReference type="OrthoDB" id="1655031at2"/>
<dbReference type="STRING" id="39495.SAMN02745111_02461"/>